<feature type="compositionally biased region" description="Basic and acidic residues" evidence="1">
    <location>
        <begin position="682"/>
        <end position="692"/>
    </location>
</feature>
<gene>
    <name evidence="3" type="ORF">ESCO_003000</name>
</gene>
<dbReference type="STRING" id="150374.A0A0M8MWG7"/>
<dbReference type="Gene3D" id="1.10.287.110">
    <property type="entry name" value="DnaJ domain"/>
    <property type="match status" value="1"/>
</dbReference>
<feature type="compositionally biased region" description="Polar residues" evidence="1">
    <location>
        <begin position="407"/>
        <end position="418"/>
    </location>
</feature>
<feature type="compositionally biased region" description="Low complexity" evidence="1">
    <location>
        <begin position="390"/>
        <end position="399"/>
    </location>
</feature>
<keyword evidence="4" id="KW-1185">Reference proteome</keyword>
<feature type="compositionally biased region" description="Acidic residues" evidence="1">
    <location>
        <begin position="261"/>
        <end position="278"/>
    </location>
</feature>
<evidence type="ECO:0000313" key="3">
    <source>
        <dbReference type="EMBL" id="KOS18257.1"/>
    </source>
</evidence>
<comment type="caution">
    <text evidence="3">The sequence shown here is derived from an EMBL/GenBank/DDBJ whole genome shotgun (WGS) entry which is preliminary data.</text>
</comment>
<dbReference type="PROSITE" id="PS00636">
    <property type="entry name" value="DNAJ_1"/>
    <property type="match status" value="1"/>
</dbReference>
<feature type="compositionally biased region" description="Basic and acidic residues" evidence="1">
    <location>
        <begin position="307"/>
        <end position="317"/>
    </location>
</feature>
<evidence type="ECO:0000313" key="4">
    <source>
        <dbReference type="Proteomes" id="UP000053831"/>
    </source>
</evidence>
<feature type="compositionally biased region" description="Polar residues" evidence="1">
    <location>
        <begin position="232"/>
        <end position="241"/>
    </location>
</feature>
<dbReference type="GO" id="GO:0005737">
    <property type="term" value="C:cytoplasm"/>
    <property type="evidence" value="ECO:0007669"/>
    <property type="project" value="TreeGrafter"/>
</dbReference>
<dbReference type="Pfam" id="PF00226">
    <property type="entry name" value="DnaJ"/>
    <property type="match status" value="1"/>
</dbReference>
<organism evidence="3 4">
    <name type="scientific">Escovopsis weberi</name>
    <dbReference type="NCBI Taxonomy" id="150374"/>
    <lineage>
        <taxon>Eukaryota</taxon>
        <taxon>Fungi</taxon>
        <taxon>Dikarya</taxon>
        <taxon>Ascomycota</taxon>
        <taxon>Pezizomycotina</taxon>
        <taxon>Sordariomycetes</taxon>
        <taxon>Hypocreomycetidae</taxon>
        <taxon>Hypocreales</taxon>
        <taxon>Hypocreaceae</taxon>
        <taxon>Escovopsis</taxon>
    </lineage>
</organism>
<dbReference type="AlphaFoldDB" id="A0A0M8MWG7"/>
<dbReference type="PROSITE" id="PS50076">
    <property type="entry name" value="DNAJ_2"/>
    <property type="match status" value="1"/>
</dbReference>
<feature type="region of interest" description="Disordered" evidence="1">
    <location>
        <begin position="460"/>
        <end position="479"/>
    </location>
</feature>
<feature type="region of interest" description="Disordered" evidence="1">
    <location>
        <begin position="506"/>
        <end position="708"/>
    </location>
</feature>
<feature type="region of interest" description="Disordered" evidence="1">
    <location>
        <begin position="390"/>
        <end position="418"/>
    </location>
</feature>
<feature type="region of interest" description="Disordered" evidence="1">
    <location>
        <begin position="81"/>
        <end position="372"/>
    </location>
</feature>
<dbReference type="PANTHER" id="PTHR44029">
    <property type="entry name" value="DNAJ HOMOLOG SUBFAMILY C MEMBER 21"/>
    <property type="match status" value="1"/>
</dbReference>
<sequence length="882" mass="97541">MAPRDYYADLELPRTADIQDIKKQFRKLALKYHPDRNPGREQEVNSQFQIIQAANEVLSDPQQKAKYDATLGRSTASRFTAASGTASGVRGNPWQNVGQQFPTPPRRNPQPTSQPTSGAKRWQDRFSSGVPPTAKQKANPEPSTKASAAHAFESMRGGGYQHSAFHSGARQERPVPPPPSPSRSRPPPPPPPPPRNPSPPRTDAARKRADASFGTRKTGYYPHSGAGDEPPVTNNNYSTRINTERPVPIPDPLSQFREKDEADDEGDEEEEEAEEEDIPDTRKRTPYTSTGGERTNPFDGIPLYRAESAREPPRRASESQGTQSSRQKHRSSSVPKSEAKDKSQSNAEAPRQEPDQTIPEFRIHSDRQHSNRRRRRRLLLLLLLLRSTSTSTSTSTSSHNHNHNNHKSQPSQAKHFRGNQSMGLTAPQLKQTSRHSNGSSGTFSNASYKLTEIARINFNNVSEDGGAPEDSPPASEPMFFNRSSVEDINTNFAPDDGTTAWQFSAGSAETDQSGLGSRAGSRAGRRSPNKRPPLRKVDAPNNPPPPPGPQSSTGFDADDWTDKFGPQIFVPQSGTNGSTSPTRPSNRASSRKARPVRASVGNASMMEEGGGFSDSDPLDWPGRKPQLRATRPDSPLAMDIDPPQGAAEESPSESGPTTARNIPVEPSRPEWRSGDVGSITPEAEHSEQEKEKAKKAHPIPVPDNTLGSEDAEGFKANLADLASVHPFAYEPAGLNSLAELKDQLPFESKASAEIPVKMPRAEPLQVPEPPPAPRLPSVVTVSGIQPDFAVWRKYHEEFQIYLKKWDRFNASVVEHFVTRRTHIDQMRTESGHNFHGARGDGDVTKYHNWIEQDLDVRKRWQAACEEHDLRFREFVAFREKMK</sequence>
<evidence type="ECO:0000259" key="2">
    <source>
        <dbReference type="PROSITE" id="PS50076"/>
    </source>
</evidence>
<proteinExistence type="predicted"/>
<dbReference type="InterPro" id="IPR036869">
    <property type="entry name" value="J_dom_sf"/>
</dbReference>
<dbReference type="OrthoDB" id="10250354at2759"/>
<feature type="compositionally biased region" description="Pro residues" evidence="1">
    <location>
        <begin position="174"/>
        <end position="200"/>
    </location>
</feature>
<dbReference type="EMBL" id="LGSR01000022">
    <property type="protein sequence ID" value="KOS18257.1"/>
    <property type="molecule type" value="Genomic_DNA"/>
</dbReference>
<protein>
    <submittedName>
        <fullName evidence="3">Meiotically up-regulated protein</fullName>
    </submittedName>
</protein>
<feature type="compositionally biased region" description="Basic residues" evidence="1">
    <location>
        <begin position="523"/>
        <end position="534"/>
    </location>
</feature>
<dbReference type="Proteomes" id="UP000053831">
    <property type="component" value="Unassembled WGS sequence"/>
</dbReference>
<dbReference type="InterPro" id="IPR018253">
    <property type="entry name" value="DnaJ_domain_CS"/>
</dbReference>
<name>A0A0M8MWG7_ESCWE</name>
<dbReference type="FunFam" id="1.10.287.110:FF:000096">
    <property type="entry name" value="DnaJ domain protein"/>
    <property type="match status" value="1"/>
</dbReference>
<reference evidence="3 4" key="1">
    <citation type="submission" date="2015-07" db="EMBL/GenBank/DDBJ databases">
        <title>The genome of the fungus Escovopsis weberi, a specialized disease agent of ant agriculture.</title>
        <authorList>
            <person name="de Man T.J."/>
            <person name="Stajich J.E."/>
            <person name="Kubicek C.P."/>
            <person name="Chenthamara K."/>
            <person name="Atanasova L."/>
            <person name="Druzhinina I.S."/>
            <person name="Birnbaum S."/>
            <person name="Barribeau S.M."/>
            <person name="Teiling C."/>
            <person name="Suen G."/>
            <person name="Currie C."/>
            <person name="Gerardo N.M."/>
        </authorList>
    </citation>
    <scope>NUCLEOTIDE SEQUENCE [LARGE SCALE GENOMIC DNA]</scope>
</reference>
<dbReference type="PRINTS" id="PR00625">
    <property type="entry name" value="JDOMAIN"/>
</dbReference>
<accession>A0A0M8MWG7</accession>
<dbReference type="InterPro" id="IPR051964">
    <property type="entry name" value="Chaperone_stress_response"/>
</dbReference>
<dbReference type="SMART" id="SM00271">
    <property type="entry name" value="DnaJ"/>
    <property type="match status" value="1"/>
</dbReference>
<dbReference type="CDD" id="cd06257">
    <property type="entry name" value="DnaJ"/>
    <property type="match status" value="1"/>
</dbReference>
<dbReference type="InterPro" id="IPR001623">
    <property type="entry name" value="DnaJ_domain"/>
</dbReference>
<evidence type="ECO:0000256" key="1">
    <source>
        <dbReference type="SAM" id="MobiDB-lite"/>
    </source>
</evidence>
<feature type="compositionally biased region" description="Low complexity" evidence="1">
    <location>
        <begin position="513"/>
        <end position="522"/>
    </location>
</feature>
<dbReference type="PANTHER" id="PTHR44029:SF1">
    <property type="entry name" value="DNAJ HOMOLOG SUBFAMILY C MEMBER 21"/>
    <property type="match status" value="1"/>
</dbReference>
<feature type="domain" description="J" evidence="2">
    <location>
        <begin position="5"/>
        <end position="71"/>
    </location>
</feature>
<feature type="compositionally biased region" description="Polar residues" evidence="1">
    <location>
        <begin position="570"/>
        <end position="588"/>
    </location>
</feature>
<dbReference type="SUPFAM" id="SSF46565">
    <property type="entry name" value="Chaperone J-domain"/>
    <property type="match status" value="1"/>
</dbReference>